<dbReference type="EMBL" id="NBNE01000483">
    <property type="protein sequence ID" value="OWZ19133.1"/>
    <property type="molecule type" value="Genomic_DNA"/>
</dbReference>
<gene>
    <name evidence="1" type="ORF">PHMEG_0006654</name>
</gene>
<proteinExistence type="predicted"/>
<keyword evidence="2" id="KW-1185">Reference proteome</keyword>
<sequence>MGHEQREGTQVWKDNQGVIALASNAGYQARTKHVDIRHHFIRENVEDGTVKIGYIDTSIS</sequence>
<protein>
    <submittedName>
        <fullName evidence="1">Polyprotein</fullName>
    </submittedName>
</protein>
<dbReference type="AlphaFoldDB" id="A0A225WND3"/>
<dbReference type="OrthoDB" id="119838at2759"/>
<dbReference type="STRING" id="4795.A0A225WND3"/>
<organism evidence="1 2">
    <name type="scientific">Phytophthora megakarya</name>
    <dbReference type="NCBI Taxonomy" id="4795"/>
    <lineage>
        <taxon>Eukaryota</taxon>
        <taxon>Sar</taxon>
        <taxon>Stramenopiles</taxon>
        <taxon>Oomycota</taxon>
        <taxon>Peronosporomycetes</taxon>
        <taxon>Peronosporales</taxon>
        <taxon>Peronosporaceae</taxon>
        <taxon>Phytophthora</taxon>
    </lineage>
</organism>
<name>A0A225WND3_9STRA</name>
<reference evidence="2" key="1">
    <citation type="submission" date="2017-03" db="EMBL/GenBank/DDBJ databases">
        <title>Phytopthora megakarya and P. palmivora, two closely related causual agents of cacao black pod achieved similar genome size and gene model numbers by different mechanisms.</title>
        <authorList>
            <person name="Ali S."/>
            <person name="Shao J."/>
            <person name="Larry D.J."/>
            <person name="Kronmiller B."/>
            <person name="Shen D."/>
            <person name="Strem M.D."/>
            <person name="Melnick R.L."/>
            <person name="Guiltinan M.J."/>
            <person name="Tyler B.M."/>
            <person name="Meinhardt L.W."/>
            <person name="Bailey B.A."/>
        </authorList>
    </citation>
    <scope>NUCLEOTIDE SEQUENCE [LARGE SCALE GENOMIC DNA]</scope>
    <source>
        <strain evidence="2">zdho120</strain>
    </source>
</reference>
<evidence type="ECO:0000313" key="2">
    <source>
        <dbReference type="Proteomes" id="UP000198211"/>
    </source>
</evidence>
<comment type="caution">
    <text evidence="1">The sequence shown here is derived from an EMBL/GenBank/DDBJ whole genome shotgun (WGS) entry which is preliminary data.</text>
</comment>
<accession>A0A225WND3</accession>
<dbReference type="Proteomes" id="UP000198211">
    <property type="component" value="Unassembled WGS sequence"/>
</dbReference>
<evidence type="ECO:0000313" key="1">
    <source>
        <dbReference type="EMBL" id="OWZ19133.1"/>
    </source>
</evidence>
<dbReference type="CDD" id="cd09272">
    <property type="entry name" value="RNase_HI_RT_Ty1"/>
    <property type="match status" value="1"/>
</dbReference>